<evidence type="ECO:0000256" key="16">
    <source>
        <dbReference type="SAM" id="MobiDB-lite"/>
    </source>
</evidence>
<evidence type="ECO:0000256" key="8">
    <source>
        <dbReference type="ARBA" id="ARBA00023065"/>
    </source>
</evidence>
<feature type="domain" description="TonB-dependent receptor-like beta-barrel" evidence="18">
    <location>
        <begin position="301"/>
        <end position="713"/>
    </location>
</feature>
<feature type="chain" id="PRO_5045251539" evidence="17">
    <location>
        <begin position="38"/>
        <end position="751"/>
    </location>
</feature>
<dbReference type="CDD" id="cd01347">
    <property type="entry name" value="ligand_gated_channel"/>
    <property type="match status" value="1"/>
</dbReference>
<dbReference type="SUPFAM" id="SSF56935">
    <property type="entry name" value="Porins"/>
    <property type="match status" value="1"/>
</dbReference>
<evidence type="ECO:0000256" key="1">
    <source>
        <dbReference type="ARBA" id="ARBA00004571"/>
    </source>
</evidence>
<keyword evidence="11 12" id="KW-0998">Cell outer membrane</keyword>
<dbReference type="InterPro" id="IPR010916">
    <property type="entry name" value="TonB_box_CS"/>
</dbReference>
<accession>A0ABT8DL36</accession>
<gene>
    <name evidence="20" type="ORF">QWJ38_02440</name>
</gene>
<dbReference type="EMBL" id="JAUHHC010000001">
    <property type="protein sequence ID" value="MDN3919130.1"/>
    <property type="molecule type" value="Genomic_DNA"/>
</dbReference>
<dbReference type="InterPro" id="IPR000531">
    <property type="entry name" value="Beta-barrel_TonB"/>
</dbReference>
<evidence type="ECO:0000313" key="21">
    <source>
        <dbReference type="Proteomes" id="UP001228044"/>
    </source>
</evidence>
<feature type="short sequence motif" description="TonB C-terminal box" evidence="14">
    <location>
        <begin position="734"/>
        <end position="751"/>
    </location>
</feature>
<dbReference type="RefSeq" id="WP_290357443.1">
    <property type="nucleotide sequence ID" value="NZ_JAUHHC010000001.1"/>
</dbReference>
<dbReference type="Pfam" id="PF07715">
    <property type="entry name" value="Plug"/>
    <property type="match status" value="1"/>
</dbReference>
<comment type="caution">
    <text evidence="20">The sequence shown here is derived from an EMBL/GenBank/DDBJ whole genome shotgun (WGS) entry which is preliminary data.</text>
</comment>
<keyword evidence="3 12" id="KW-1134">Transmembrane beta strand</keyword>
<keyword evidence="5 12" id="KW-0812">Transmembrane</keyword>
<comment type="similarity">
    <text evidence="12 15">Belongs to the TonB-dependent receptor family.</text>
</comment>
<name>A0ABT8DL36_9BURK</name>
<keyword evidence="20" id="KW-0675">Receptor</keyword>
<evidence type="ECO:0000259" key="19">
    <source>
        <dbReference type="Pfam" id="PF07715"/>
    </source>
</evidence>
<comment type="subcellular location">
    <subcellularLocation>
        <location evidence="1 12">Cell outer membrane</location>
        <topology evidence="1 12">Multi-pass membrane protein</topology>
    </subcellularLocation>
</comment>
<evidence type="ECO:0000256" key="9">
    <source>
        <dbReference type="ARBA" id="ARBA00023077"/>
    </source>
</evidence>
<feature type="short sequence motif" description="TonB box" evidence="13">
    <location>
        <begin position="67"/>
        <end position="73"/>
    </location>
</feature>
<evidence type="ECO:0000256" key="12">
    <source>
        <dbReference type="PROSITE-ProRule" id="PRU01360"/>
    </source>
</evidence>
<dbReference type="PANTHER" id="PTHR32552:SF81">
    <property type="entry name" value="TONB-DEPENDENT OUTER MEMBRANE RECEPTOR"/>
    <property type="match status" value="1"/>
</dbReference>
<evidence type="ECO:0000259" key="18">
    <source>
        <dbReference type="Pfam" id="PF00593"/>
    </source>
</evidence>
<keyword evidence="10 12" id="KW-0472">Membrane</keyword>
<keyword evidence="8" id="KW-0406">Ion transport</keyword>
<organism evidence="20 21">
    <name type="scientific">Roseateles violae</name>
    <dbReference type="NCBI Taxonomy" id="3058042"/>
    <lineage>
        <taxon>Bacteria</taxon>
        <taxon>Pseudomonadati</taxon>
        <taxon>Pseudomonadota</taxon>
        <taxon>Betaproteobacteria</taxon>
        <taxon>Burkholderiales</taxon>
        <taxon>Sphaerotilaceae</taxon>
        <taxon>Roseateles</taxon>
    </lineage>
</organism>
<evidence type="ECO:0000256" key="6">
    <source>
        <dbReference type="ARBA" id="ARBA00022729"/>
    </source>
</evidence>
<dbReference type="PROSITE" id="PS52016">
    <property type="entry name" value="TONB_DEPENDENT_REC_3"/>
    <property type="match status" value="1"/>
</dbReference>
<dbReference type="PROSITE" id="PS00430">
    <property type="entry name" value="TONB_DEPENDENT_REC_1"/>
    <property type="match status" value="1"/>
</dbReference>
<evidence type="ECO:0000256" key="3">
    <source>
        <dbReference type="ARBA" id="ARBA00022452"/>
    </source>
</evidence>
<feature type="signal peptide" evidence="17">
    <location>
        <begin position="1"/>
        <end position="37"/>
    </location>
</feature>
<keyword evidence="6 17" id="KW-0732">Signal</keyword>
<proteinExistence type="inferred from homology"/>
<keyword evidence="7" id="KW-0408">Iron</keyword>
<evidence type="ECO:0000256" key="7">
    <source>
        <dbReference type="ARBA" id="ARBA00023004"/>
    </source>
</evidence>
<evidence type="ECO:0000256" key="4">
    <source>
        <dbReference type="ARBA" id="ARBA00022496"/>
    </source>
</evidence>
<dbReference type="PROSITE" id="PS01156">
    <property type="entry name" value="TONB_DEPENDENT_REC_2"/>
    <property type="match status" value="1"/>
</dbReference>
<feature type="compositionally biased region" description="Low complexity" evidence="16">
    <location>
        <begin position="40"/>
        <end position="52"/>
    </location>
</feature>
<feature type="domain" description="TonB-dependent receptor plug" evidence="19">
    <location>
        <begin position="79"/>
        <end position="191"/>
    </location>
</feature>
<dbReference type="Proteomes" id="UP001228044">
    <property type="component" value="Unassembled WGS sequence"/>
</dbReference>
<protein>
    <submittedName>
        <fullName evidence="20">TonB-dependent receptor</fullName>
    </submittedName>
</protein>
<dbReference type="Pfam" id="PF00593">
    <property type="entry name" value="TonB_dep_Rec_b-barrel"/>
    <property type="match status" value="1"/>
</dbReference>
<evidence type="ECO:0000256" key="2">
    <source>
        <dbReference type="ARBA" id="ARBA00022448"/>
    </source>
</evidence>
<evidence type="ECO:0000256" key="13">
    <source>
        <dbReference type="PROSITE-ProRule" id="PRU10143"/>
    </source>
</evidence>
<evidence type="ECO:0000256" key="15">
    <source>
        <dbReference type="RuleBase" id="RU003357"/>
    </source>
</evidence>
<dbReference type="InterPro" id="IPR012910">
    <property type="entry name" value="Plug_dom"/>
</dbReference>
<keyword evidence="2 12" id="KW-0813">Transport</keyword>
<dbReference type="PANTHER" id="PTHR32552">
    <property type="entry name" value="FERRICHROME IRON RECEPTOR-RELATED"/>
    <property type="match status" value="1"/>
</dbReference>
<dbReference type="Gene3D" id="2.40.170.20">
    <property type="entry name" value="TonB-dependent receptor, beta-barrel domain"/>
    <property type="match status" value="1"/>
</dbReference>
<reference evidence="20 21" key="1">
    <citation type="submission" date="2023-06" db="EMBL/GenBank/DDBJ databases">
        <title>Pelomonas sp. PFR6 16S ribosomal RNA gene Genome sequencing and assembly.</title>
        <authorList>
            <person name="Woo H."/>
        </authorList>
    </citation>
    <scope>NUCLEOTIDE SEQUENCE [LARGE SCALE GENOMIC DNA]</scope>
    <source>
        <strain evidence="20 21">PFR6</strain>
    </source>
</reference>
<evidence type="ECO:0000256" key="11">
    <source>
        <dbReference type="ARBA" id="ARBA00023237"/>
    </source>
</evidence>
<dbReference type="InterPro" id="IPR039426">
    <property type="entry name" value="TonB-dep_rcpt-like"/>
</dbReference>
<evidence type="ECO:0000256" key="14">
    <source>
        <dbReference type="PROSITE-ProRule" id="PRU10144"/>
    </source>
</evidence>
<sequence length="751" mass="80386">MSRSNRSRLRKAPSQQRKLVALLLPCLAALGTPSAWAQTAPADKPADAAPADAKARPSAQDPERLDTITVTATRRREPVREVPLRVEILGTENLERSGAASLIDYVGSLPGVDVKTGGGPGRGAVTMRGVSVGEQQIATVGMYVDEVAFGSSSAFVHGGTTALDLSLLDLNHIEVLRGPQGTLYGAGAMGGLLKYVTNEPDSSAFGGKIGLGVRGTKNGGIGHTENAVLNVPLSQDVAALRVAAFNDHEGGYITAVGPASGEHINDGDTRGARVSLLLEPMSKMKVRLAATTQQIERNGTNTVEYDIDTGRPIYGDLTRHLATGEPYTTKTTLGSADFEYDFGWARFNAILATQRFDSDTAQDATALVPPGAFDFVRLDNKISLRKKTQELRLTSARGTVEWLLGFYNDQEEGNVGQRLWGQLAGGGGAMDLQALNQPSTYDERAFYGDLTWNWSPAWSVTVGARVAKNEQRYSVVGAGPLDSDSSSEDTAKTYLGTLRYNVDKDSAVYFRAASGYRPGGPNPPALDGNLQVIPGTPTSFSHDTLWSYELGYKADLLDRRLNIEAALFDIHWKDLQQPQALGISTIVVNAGKARVKGLELAARYALDAHWNLDGTLALMDAKLTEDASLGPAGSRMPNTAKLGYTLGLRYAFDLASHPSWASLGLRHAGQRNAGFDSADSSVPNFSMPAYTLVDASWGLDLGQWQLTAFVRNLGDKRAIMAADTALLAFGLPLNVTNAQPRTIGATLHYNF</sequence>
<keyword evidence="21" id="KW-1185">Reference proteome</keyword>
<feature type="region of interest" description="Disordered" evidence="16">
    <location>
        <begin position="38"/>
        <end position="65"/>
    </location>
</feature>
<dbReference type="InterPro" id="IPR010917">
    <property type="entry name" value="TonB_rcpt_CS"/>
</dbReference>
<evidence type="ECO:0000256" key="5">
    <source>
        <dbReference type="ARBA" id="ARBA00022692"/>
    </source>
</evidence>
<dbReference type="InterPro" id="IPR036942">
    <property type="entry name" value="Beta-barrel_TonB_sf"/>
</dbReference>
<evidence type="ECO:0000256" key="17">
    <source>
        <dbReference type="SAM" id="SignalP"/>
    </source>
</evidence>
<keyword evidence="9 13" id="KW-0798">TonB box</keyword>
<evidence type="ECO:0000313" key="20">
    <source>
        <dbReference type="EMBL" id="MDN3919130.1"/>
    </source>
</evidence>
<evidence type="ECO:0000256" key="10">
    <source>
        <dbReference type="ARBA" id="ARBA00023136"/>
    </source>
</evidence>
<keyword evidence="4" id="KW-0410">Iron transport</keyword>